<feature type="region of interest" description="Disordered" evidence="1">
    <location>
        <begin position="1"/>
        <end position="40"/>
    </location>
</feature>
<feature type="compositionally biased region" description="Basic and acidic residues" evidence="1">
    <location>
        <begin position="12"/>
        <end position="26"/>
    </location>
</feature>
<gene>
    <name evidence="2" type="ORF">FAZ21_00650</name>
</gene>
<proteinExistence type="predicted"/>
<feature type="compositionally biased region" description="Basic residues" evidence="1">
    <location>
        <begin position="1"/>
        <end position="11"/>
    </location>
</feature>
<comment type="caution">
    <text evidence="2">The sequence shown here is derived from an EMBL/GenBank/DDBJ whole genome shotgun (WGS) entry which is preliminary data.</text>
</comment>
<reference evidence="2 3" key="1">
    <citation type="submission" date="2019-04" db="EMBL/GenBank/DDBJ databases">
        <title>Chitiniphilus eburnea sp. nov., a novel chitinolytic bacterium isolated from aquaculture sludge.</title>
        <authorList>
            <person name="Sheng M."/>
        </authorList>
    </citation>
    <scope>NUCLEOTIDE SEQUENCE [LARGE SCALE GENOMIC DNA]</scope>
    <source>
        <strain evidence="2 3">HX-2-15</strain>
    </source>
</reference>
<evidence type="ECO:0000313" key="3">
    <source>
        <dbReference type="Proteomes" id="UP000310016"/>
    </source>
</evidence>
<sequence>MAHRQTFQSRRRKEDRDGMTGRDAAGKRHRARRRLGGRVVRRGLPGNLRWVARLRRARTHACQQGRGGEPQQAEHEPTRAHDGQPGREYTGLCIAQARRTEESGTGLIQCKPIVI</sequence>
<feature type="region of interest" description="Disordered" evidence="1">
    <location>
        <begin position="59"/>
        <end position="87"/>
    </location>
</feature>
<dbReference type="RefSeq" id="WP_136771344.1">
    <property type="nucleotide sequence ID" value="NZ_SUMF01000001.1"/>
</dbReference>
<dbReference type="AlphaFoldDB" id="A0A4U0QBR9"/>
<accession>A0A4U0QBR9</accession>
<protein>
    <submittedName>
        <fullName evidence="2">Uncharacterized protein</fullName>
    </submittedName>
</protein>
<feature type="compositionally biased region" description="Basic residues" evidence="1">
    <location>
        <begin position="27"/>
        <end position="40"/>
    </location>
</feature>
<keyword evidence="3" id="KW-1185">Reference proteome</keyword>
<dbReference type="Proteomes" id="UP000310016">
    <property type="component" value="Unassembled WGS sequence"/>
</dbReference>
<dbReference type="EMBL" id="SUMF01000001">
    <property type="protein sequence ID" value="TJZ78829.1"/>
    <property type="molecule type" value="Genomic_DNA"/>
</dbReference>
<feature type="compositionally biased region" description="Basic and acidic residues" evidence="1">
    <location>
        <begin position="72"/>
        <end position="85"/>
    </location>
</feature>
<evidence type="ECO:0000256" key="1">
    <source>
        <dbReference type="SAM" id="MobiDB-lite"/>
    </source>
</evidence>
<name>A0A4U0QBR9_9NEIS</name>
<organism evidence="2 3">
    <name type="scientific">Chitiniphilus eburneus</name>
    <dbReference type="NCBI Taxonomy" id="2571148"/>
    <lineage>
        <taxon>Bacteria</taxon>
        <taxon>Pseudomonadati</taxon>
        <taxon>Pseudomonadota</taxon>
        <taxon>Betaproteobacteria</taxon>
        <taxon>Neisseriales</taxon>
        <taxon>Chitinibacteraceae</taxon>
        <taxon>Chitiniphilus</taxon>
    </lineage>
</organism>
<evidence type="ECO:0000313" key="2">
    <source>
        <dbReference type="EMBL" id="TJZ78829.1"/>
    </source>
</evidence>